<feature type="domain" description="Mg chelatase-related protein C-terminal" evidence="1">
    <location>
        <begin position="1"/>
        <end position="27"/>
    </location>
</feature>
<proteinExistence type="predicted"/>
<dbReference type="AlphaFoldDB" id="A0A2W5QL50"/>
<name>A0A2W5QL50_ANCNO</name>
<reference evidence="2 3" key="1">
    <citation type="submission" date="2017-08" db="EMBL/GenBank/DDBJ databases">
        <title>Infants hospitalized years apart are colonized by the same room-sourced microbial strains.</title>
        <authorList>
            <person name="Brooks B."/>
            <person name="Olm M.R."/>
            <person name="Firek B.A."/>
            <person name="Baker R."/>
            <person name="Thomas B.C."/>
            <person name="Morowitz M.J."/>
            <person name="Banfield J.F."/>
        </authorList>
    </citation>
    <scope>NUCLEOTIDE SEQUENCE [LARGE SCALE GENOMIC DNA]</scope>
    <source>
        <strain evidence="2">S2_005_001_R2_27</strain>
    </source>
</reference>
<dbReference type="Proteomes" id="UP000248887">
    <property type="component" value="Unassembled WGS sequence"/>
</dbReference>
<feature type="non-terminal residue" evidence="2">
    <location>
        <position position="1"/>
    </location>
</feature>
<evidence type="ECO:0000313" key="3">
    <source>
        <dbReference type="Proteomes" id="UP000248887"/>
    </source>
</evidence>
<sequence length="37" mass="3795">RVARTLADLTGAETLGRAHLAEALAYRASADRNAAAA</sequence>
<gene>
    <name evidence="2" type="ORF">DI549_20405</name>
</gene>
<accession>A0A2W5QL50</accession>
<dbReference type="InterPro" id="IPR025158">
    <property type="entry name" value="Mg_chelat-rel_C"/>
</dbReference>
<dbReference type="Pfam" id="PF13335">
    <property type="entry name" value="Mg_chelatase_C"/>
    <property type="match status" value="1"/>
</dbReference>
<protein>
    <submittedName>
        <fullName evidence="2">AAA family ATPase</fullName>
    </submittedName>
</protein>
<comment type="caution">
    <text evidence="2">The sequence shown here is derived from an EMBL/GenBank/DDBJ whole genome shotgun (WGS) entry which is preliminary data.</text>
</comment>
<dbReference type="EMBL" id="QFQD01000092">
    <property type="protein sequence ID" value="PZQ79361.1"/>
    <property type="molecule type" value="Genomic_DNA"/>
</dbReference>
<evidence type="ECO:0000313" key="2">
    <source>
        <dbReference type="EMBL" id="PZQ79361.1"/>
    </source>
</evidence>
<evidence type="ECO:0000259" key="1">
    <source>
        <dbReference type="Pfam" id="PF13335"/>
    </source>
</evidence>
<organism evidence="2 3">
    <name type="scientific">Ancylobacter novellus</name>
    <name type="common">Thiobacillus novellus</name>
    <dbReference type="NCBI Taxonomy" id="921"/>
    <lineage>
        <taxon>Bacteria</taxon>
        <taxon>Pseudomonadati</taxon>
        <taxon>Pseudomonadota</taxon>
        <taxon>Alphaproteobacteria</taxon>
        <taxon>Hyphomicrobiales</taxon>
        <taxon>Xanthobacteraceae</taxon>
        <taxon>Ancylobacter</taxon>
    </lineage>
</organism>